<gene>
    <name evidence="1" type="ORF">F4821DRAFT_260015</name>
</gene>
<comment type="caution">
    <text evidence="1">The sequence shown here is derived from an EMBL/GenBank/DDBJ whole genome shotgun (WGS) entry which is preliminary data.</text>
</comment>
<reference evidence="1 2" key="1">
    <citation type="journal article" date="2022" name="New Phytol.">
        <title>Ecological generalism drives hyperdiversity of secondary metabolite gene clusters in xylarialean endophytes.</title>
        <authorList>
            <person name="Franco M.E.E."/>
            <person name="Wisecaver J.H."/>
            <person name="Arnold A.E."/>
            <person name="Ju Y.M."/>
            <person name="Slot J.C."/>
            <person name="Ahrendt S."/>
            <person name="Moore L.P."/>
            <person name="Eastman K.E."/>
            <person name="Scott K."/>
            <person name="Konkel Z."/>
            <person name="Mondo S.J."/>
            <person name="Kuo A."/>
            <person name="Hayes R.D."/>
            <person name="Haridas S."/>
            <person name="Andreopoulos B."/>
            <person name="Riley R."/>
            <person name="LaButti K."/>
            <person name="Pangilinan J."/>
            <person name="Lipzen A."/>
            <person name="Amirebrahimi M."/>
            <person name="Yan J."/>
            <person name="Adam C."/>
            <person name="Keymanesh K."/>
            <person name="Ng V."/>
            <person name="Louie K."/>
            <person name="Northen T."/>
            <person name="Drula E."/>
            <person name="Henrissat B."/>
            <person name="Hsieh H.M."/>
            <person name="Youens-Clark K."/>
            <person name="Lutzoni F."/>
            <person name="Miadlikowska J."/>
            <person name="Eastwood D.C."/>
            <person name="Hamelin R.C."/>
            <person name="Grigoriev I.V."/>
            <person name="U'Ren J.M."/>
        </authorList>
    </citation>
    <scope>NUCLEOTIDE SEQUENCE [LARGE SCALE GENOMIC DNA]</scope>
    <source>
        <strain evidence="1 2">ER1909</strain>
    </source>
</reference>
<dbReference type="Proteomes" id="UP001497680">
    <property type="component" value="Unassembled WGS sequence"/>
</dbReference>
<sequence length="401" mass="47668">MLKICPYSARSEIDLHCHNPFVRPHRGSQRRSDAETPQRSFVHFQKLPTELRLQIWELLLPPRIITCPRPLEAYVKFPGEFPSAHFPQFYSTCQESRDLVTKSAVGLMFSDYNEAPVHCEWYDHRRDIFYIPSIGILRLWNRCDAFLRGTVVVNLLEMVEYEYRAPHTCEFKPGITDPHPIFHTLRDVSTIYLSMLTVQWGGDQWDGDLDIYGDDTIAIVDLDDPRLPDLLRPVFANLRELYTTYWGLVRFRHHQIPHKRPSRLLKHLHRKWDDEFKLGFEDQWLLSKLGMSRMLYEYCPKRQIPGLFTKRSYTTDPDYKKLDRKLNRKHELLKPFLDSIPQTRPVIVFEKVYPSNVWKQYERMNPPEKPRFLPNNLDRISNHHGLVLARSLFAGRRAYYS</sequence>
<evidence type="ECO:0000313" key="2">
    <source>
        <dbReference type="Proteomes" id="UP001497680"/>
    </source>
</evidence>
<protein>
    <submittedName>
        <fullName evidence="1">Uncharacterized protein</fullName>
    </submittedName>
</protein>
<dbReference type="EMBL" id="MU394316">
    <property type="protein sequence ID" value="KAI6086323.1"/>
    <property type="molecule type" value="Genomic_DNA"/>
</dbReference>
<keyword evidence="2" id="KW-1185">Reference proteome</keyword>
<organism evidence="1 2">
    <name type="scientific">Hypoxylon rubiginosum</name>
    <dbReference type="NCBI Taxonomy" id="110542"/>
    <lineage>
        <taxon>Eukaryota</taxon>
        <taxon>Fungi</taxon>
        <taxon>Dikarya</taxon>
        <taxon>Ascomycota</taxon>
        <taxon>Pezizomycotina</taxon>
        <taxon>Sordariomycetes</taxon>
        <taxon>Xylariomycetidae</taxon>
        <taxon>Xylariales</taxon>
        <taxon>Hypoxylaceae</taxon>
        <taxon>Hypoxylon</taxon>
    </lineage>
</organism>
<proteinExistence type="predicted"/>
<accession>A0ACC0D0S0</accession>
<name>A0ACC0D0S0_9PEZI</name>
<evidence type="ECO:0000313" key="1">
    <source>
        <dbReference type="EMBL" id="KAI6086323.1"/>
    </source>
</evidence>